<keyword evidence="1" id="KW-1133">Transmembrane helix</keyword>
<protein>
    <recommendedName>
        <fullName evidence="3">Pilus assembly protein PilO</fullName>
    </recommendedName>
</protein>
<keyword evidence="1" id="KW-0472">Membrane</keyword>
<dbReference type="PANTHER" id="PTHR39555:SF1">
    <property type="entry name" value="TYPE IV PILUS INNER MEMBRANE COMPONENT PILO"/>
    <property type="match status" value="1"/>
</dbReference>
<comment type="caution">
    <text evidence="2">The sequence shown here is derived from an EMBL/GenBank/DDBJ whole genome shotgun (WGS) entry which is preliminary data.</text>
</comment>
<evidence type="ECO:0000313" key="2">
    <source>
        <dbReference type="EMBL" id="HGB36093.1"/>
    </source>
</evidence>
<gene>
    <name evidence="2" type="ORF">ENV38_04235</name>
</gene>
<evidence type="ECO:0008006" key="3">
    <source>
        <dbReference type="Google" id="ProtNLM"/>
    </source>
</evidence>
<dbReference type="GO" id="GO:0043107">
    <property type="term" value="P:type IV pilus-dependent motility"/>
    <property type="evidence" value="ECO:0007669"/>
    <property type="project" value="InterPro"/>
</dbReference>
<dbReference type="GO" id="GO:0043683">
    <property type="term" value="P:type IV pilus assembly"/>
    <property type="evidence" value="ECO:0007669"/>
    <property type="project" value="InterPro"/>
</dbReference>
<reference evidence="2" key="1">
    <citation type="journal article" date="2020" name="mSystems">
        <title>Genome- and Community-Level Interaction Insights into Carbon Utilization and Element Cycling Functions of Hydrothermarchaeota in Hydrothermal Sediment.</title>
        <authorList>
            <person name="Zhou Z."/>
            <person name="Liu Y."/>
            <person name="Xu W."/>
            <person name="Pan J."/>
            <person name="Luo Z.H."/>
            <person name="Li M."/>
        </authorList>
    </citation>
    <scope>NUCLEOTIDE SEQUENCE [LARGE SCALE GENOMIC DNA]</scope>
    <source>
        <strain evidence="2">SpSt-754</strain>
    </source>
</reference>
<sequence>MERLKSPAAIWLIAVIVYVLTFIFLWNSVYASKARELRKVESAYKEEYSRVQNLREYVKDYDRIIREKDSLLALWEETQKYLPQEARMEEWLSQITGMAITSGVKIISFKPQSPTVKELYIEYPISLEVTGGFHELGTFISFIANSERIMTVDNLQVERKTGSERESGETVRAKLQIICYVYNPQASATTGGTQ</sequence>
<accession>A0A7V3KP07</accession>
<dbReference type="AlphaFoldDB" id="A0A7V3KP07"/>
<dbReference type="InterPro" id="IPR007445">
    <property type="entry name" value="PilO"/>
</dbReference>
<name>A0A7V3KP07_UNCW3</name>
<dbReference type="EMBL" id="DTGD01000156">
    <property type="protein sequence ID" value="HGB36093.1"/>
    <property type="molecule type" value="Genomic_DNA"/>
</dbReference>
<proteinExistence type="predicted"/>
<keyword evidence="1" id="KW-0812">Transmembrane</keyword>
<dbReference type="PANTHER" id="PTHR39555">
    <property type="entry name" value="FIMBRIAL ASSEMBLY PROTEIN PILO-LIKE PROTEIN-RELATED"/>
    <property type="match status" value="1"/>
</dbReference>
<dbReference type="InterPro" id="IPR014717">
    <property type="entry name" value="Transl_elong_EF1B/ribsomal_bS6"/>
</dbReference>
<feature type="transmembrane region" description="Helical" evidence="1">
    <location>
        <begin position="6"/>
        <end position="29"/>
    </location>
</feature>
<dbReference type="Pfam" id="PF04350">
    <property type="entry name" value="PilO"/>
    <property type="match status" value="1"/>
</dbReference>
<dbReference type="Gene3D" id="3.30.70.60">
    <property type="match status" value="1"/>
</dbReference>
<organism evidence="2">
    <name type="scientific">candidate division WOR-3 bacterium</name>
    <dbReference type="NCBI Taxonomy" id="2052148"/>
    <lineage>
        <taxon>Bacteria</taxon>
        <taxon>Bacteria division WOR-3</taxon>
    </lineage>
</organism>
<evidence type="ECO:0000256" key="1">
    <source>
        <dbReference type="SAM" id="Phobius"/>
    </source>
</evidence>